<dbReference type="Gene3D" id="3.40.50.1820">
    <property type="entry name" value="alpha/beta hydrolase"/>
    <property type="match status" value="1"/>
</dbReference>
<accession>A0ABS2P2H4</accession>
<keyword evidence="1" id="KW-0378">Hydrolase</keyword>
<name>A0ABS2P2H4_9BACI</name>
<evidence type="ECO:0000313" key="1">
    <source>
        <dbReference type="EMBL" id="MBM7621149.1"/>
    </source>
</evidence>
<comment type="caution">
    <text evidence="1">The sequence shown here is derived from an EMBL/GenBank/DDBJ whole genome shotgun (WGS) entry which is preliminary data.</text>
</comment>
<dbReference type="InterPro" id="IPR000801">
    <property type="entry name" value="Esterase-like"/>
</dbReference>
<organism evidence="1 2">
    <name type="scientific">Sutcliffiella tianshenii</name>
    <dbReference type="NCBI Taxonomy" id="1463404"/>
    <lineage>
        <taxon>Bacteria</taxon>
        <taxon>Bacillati</taxon>
        <taxon>Bacillota</taxon>
        <taxon>Bacilli</taxon>
        <taxon>Bacillales</taxon>
        <taxon>Bacillaceae</taxon>
        <taxon>Sutcliffiella</taxon>
    </lineage>
</organism>
<dbReference type="PANTHER" id="PTHR48098:SF6">
    <property type="entry name" value="FERRI-BACILLIBACTIN ESTERASE BESA"/>
    <property type="match status" value="1"/>
</dbReference>
<dbReference type="Proteomes" id="UP000737402">
    <property type="component" value="Unassembled WGS sequence"/>
</dbReference>
<dbReference type="PANTHER" id="PTHR48098">
    <property type="entry name" value="ENTEROCHELIN ESTERASE-RELATED"/>
    <property type="match status" value="1"/>
</dbReference>
<protein>
    <submittedName>
        <fullName evidence="1">Alpha/beta superfamily hydrolase</fullName>
    </submittedName>
</protein>
<dbReference type="GO" id="GO:0016787">
    <property type="term" value="F:hydrolase activity"/>
    <property type="evidence" value="ECO:0007669"/>
    <property type="project" value="UniProtKB-KW"/>
</dbReference>
<reference evidence="1 2" key="1">
    <citation type="submission" date="2021-01" db="EMBL/GenBank/DDBJ databases">
        <title>Genomic Encyclopedia of Type Strains, Phase IV (KMG-IV): sequencing the most valuable type-strain genomes for metagenomic binning, comparative biology and taxonomic classification.</title>
        <authorList>
            <person name="Goeker M."/>
        </authorList>
    </citation>
    <scope>NUCLEOTIDE SEQUENCE [LARGE SCALE GENOMIC DNA]</scope>
    <source>
        <strain evidence="1 2">DSM 25879</strain>
    </source>
</reference>
<dbReference type="EMBL" id="JAFBED010000006">
    <property type="protein sequence ID" value="MBM7621149.1"/>
    <property type="molecule type" value="Genomic_DNA"/>
</dbReference>
<keyword evidence="2" id="KW-1185">Reference proteome</keyword>
<proteinExistence type="predicted"/>
<gene>
    <name evidence="1" type="ORF">JOC95_003022</name>
</gene>
<dbReference type="InterPro" id="IPR029058">
    <property type="entry name" value="AB_hydrolase_fold"/>
</dbReference>
<dbReference type="RefSeq" id="WP_239582929.1">
    <property type="nucleotide sequence ID" value="NZ_JAFBED010000006.1"/>
</dbReference>
<dbReference type="Pfam" id="PF00756">
    <property type="entry name" value="Esterase"/>
    <property type="match status" value="1"/>
</dbReference>
<sequence length="263" mass="30689">MKKGLINMLEYFTVTITPFESDRRVSVLLPKSYHTSEKRYPVLYMHDGQNLFLDEEASFGVSWGLKDYLEQSDLEIIIVGIDCNREGFERFNEYAPWENRELGQRLFDDENLTGGKGKEYIEYITHELKPRIDEKYRTIPDDTAMAGSSMGGLISTYAGCRYPNIYKRIGSLSSAYWINQTEIEAYIKERDLTGLERFYLDIGTKEDTSFINHQVYIDSSQAVYDLLKEKVAHVRFEIIEDAVHNEAAWRARLPEFLGYLYEK</sequence>
<evidence type="ECO:0000313" key="2">
    <source>
        <dbReference type="Proteomes" id="UP000737402"/>
    </source>
</evidence>
<dbReference type="SUPFAM" id="SSF53474">
    <property type="entry name" value="alpha/beta-Hydrolases"/>
    <property type="match status" value="1"/>
</dbReference>
<dbReference type="InterPro" id="IPR050583">
    <property type="entry name" value="Mycobacterial_A85_antigen"/>
</dbReference>